<name>U5E9J5_NOCAS</name>
<reference evidence="2 3" key="1">
    <citation type="journal article" date="2014" name="BMC Genomics">
        <title>Genome based analysis of type-I polyketide synthase and nonribosomal peptide synthetase gene clusters in seven strains of five representative Nocardia species.</title>
        <authorList>
            <person name="Komaki H."/>
            <person name="Ichikawa N."/>
            <person name="Hosoyama A."/>
            <person name="Takahashi-Nakaguchi A."/>
            <person name="Matsuzawa T."/>
            <person name="Suzuki K."/>
            <person name="Fujita N."/>
            <person name="Gonoi T."/>
        </authorList>
    </citation>
    <scope>NUCLEOTIDE SEQUENCE [LARGE SCALE GENOMIC DNA]</scope>
    <source>
        <strain evidence="2 3">NBRC 15531</strain>
    </source>
</reference>
<dbReference type="EMBL" id="BAFO02000033">
    <property type="protein sequence ID" value="GAD86762.1"/>
    <property type="molecule type" value="Genomic_DNA"/>
</dbReference>
<gene>
    <name evidence="2" type="ORF">NCAST_33_01400</name>
</gene>
<dbReference type="EMBL" id="AB685274">
    <property type="protein sequence ID" value="BAO98948.1"/>
    <property type="molecule type" value="Genomic_DNA"/>
</dbReference>
<dbReference type="NCBIfam" id="NF040566">
    <property type="entry name" value="SCO2522_fam"/>
    <property type="match status" value="1"/>
</dbReference>
<evidence type="ECO:0000313" key="3">
    <source>
        <dbReference type="Proteomes" id="UP000017048"/>
    </source>
</evidence>
<keyword evidence="3" id="KW-1185">Reference proteome</keyword>
<dbReference type="InterPro" id="IPR049747">
    <property type="entry name" value="SCO2522-like"/>
</dbReference>
<dbReference type="eggNOG" id="ENOG502ZB65">
    <property type="taxonomic scope" value="Bacteria"/>
</dbReference>
<sequence>MVVGGAVYAESTASVRVEDVPLAHLSIEVGHFYMSDLLNGEAAIEAQFRRVAPLLEAFTDIARREFGEVAGGPSRVRVSTCFLLDDYFQTDADPRRIVPKLLRIAGDCGVRIDYLASEAGCSKYLRRQHDEPRIPLAQMVADSIVAEPAPGSTGRRPPTAESGWLCNGDRSSDHEPGQAMEVGYRPPVEFAARNHSIFLDVEMWRDRGAGQDVLWSCPFLASVWQLLRLGMLRYEGKAVVDAEYWAPGHEWPARWSDFPSVIRLQERAAPFAAFRSLSLLPQRYVGIEHAVRMILDHVQPDPAVVALIARRAREQGITMTDDVTDRLSHHFLSSV</sequence>
<evidence type="ECO:0000256" key="1">
    <source>
        <dbReference type="SAM" id="MobiDB-lite"/>
    </source>
</evidence>
<organism evidence="2 3">
    <name type="scientific">Nocardia asteroides NBRC 15531</name>
    <dbReference type="NCBI Taxonomy" id="1110697"/>
    <lineage>
        <taxon>Bacteria</taxon>
        <taxon>Bacillati</taxon>
        <taxon>Actinomycetota</taxon>
        <taxon>Actinomycetes</taxon>
        <taxon>Mycobacteriales</taxon>
        <taxon>Nocardiaceae</taxon>
        <taxon>Nocardia</taxon>
    </lineage>
</organism>
<feature type="region of interest" description="Disordered" evidence="1">
    <location>
        <begin position="147"/>
        <end position="179"/>
    </location>
</feature>
<proteinExistence type="predicted"/>
<dbReference type="STRING" id="1824.SAMN05444423_1011725"/>
<protein>
    <submittedName>
        <fullName evidence="2">Uncharacterized protein</fullName>
    </submittedName>
</protein>
<dbReference type="Proteomes" id="UP000017048">
    <property type="component" value="Unassembled WGS sequence"/>
</dbReference>
<evidence type="ECO:0000313" key="2">
    <source>
        <dbReference type="EMBL" id="GAD86762.1"/>
    </source>
</evidence>
<accession>U5E9J5</accession>
<dbReference type="OrthoDB" id="4561843at2"/>
<dbReference type="AlphaFoldDB" id="U5E9J5"/>